<evidence type="ECO:0000256" key="5">
    <source>
        <dbReference type="ARBA" id="ARBA00023186"/>
    </source>
</evidence>
<dbReference type="PROSITE" id="PS00870">
    <property type="entry name" value="CLPAB_1"/>
    <property type="match status" value="1"/>
</dbReference>
<dbReference type="FunFam" id="3.40.50.300:FF:000120">
    <property type="entry name" value="ATP-dependent chaperone ClpB"/>
    <property type="match status" value="1"/>
</dbReference>
<dbReference type="Proteomes" id="UP000176571">
    <property type="component" value="Unassembled WGS sequence"/>
</dbReference>
<evidence type="ECO:0000256" key="4">
    <source>
        <dbReference type="ARBA" id="ARBA00022840"/>
    </source>
</evidence>
<feature type="coiled-coil region" evidence="9">
    <location>
        <begin position="445"/>
        <end position="496"/>
    </location>
</feature>
<dbReference type="InterPro" id="IPR004176">
    <property type="entry name" value="Clp_R_N"/>
</dbReference>
<dbReference type="AlphaFoldDB" id="A0A1G1ZBC2"/>
<name>A0A1G1ZBC2_9BACT</name>
<evidence type="ECO:0000256" key="7">
    <source>
        <dbReference type="PROSITE-ProRule" id="PRU01251"/>
    </source>
</evidence>
<evidence type="ECO:0000259" key="10">
    <source>
        <dbReference type="PROSITE" id="PS51903"/>
    </source>
</evidence>
<keyword evidence="3 8" id="KW-0547">Nucleotide-binding</keyword>
<dbReference type="SUPFAM" id="SSF81923">
    <property type="entry name" value="Double Clp-N motif"/>
    <property type="match status" value="1"/>
</dbReference>
<dbReference type="FunFam" id="3.40.50.300:FF:000010">
    <property type="entry name" value="Chaperone clpB 1, putative"/>
    <property type="match status" value="1"/>
</dbReference>
<dbReference type="Gene3D" id="1.10.8.60">
    <property type="match status" value="1"/>
</dbReference>
<dbReference type="CDD" id="cd19499">
    <property type="entry name" value="RecA-like_ClpB_Hsp104-like"/>
    <property type="match status" value="1"/>
</dbReference>
<dbReference type="Gene3D" id="3.40.50.300">
    <property type="entry name" value="P-loop containing nucleotide triphosphate hydrolases"/>
    <property type="match status" value="3"/>
</dbReference>
<evidence type="ECO:0000256" key="1">
    <source>
        <dbReference type="ARBA" id="ARBA00008675"/>
    </source>
</evidence>
<dbReference type="Pfam" id="PF17871">
    <property type="entry name" value="AAA_lid_9"/>
    <property type="match status" value="1"/>
</dbReference>
<dbReference type="PRINTS" id="PR00300">
    <property type="entry name" value="CLPPROTEASEA"/>
</dbReference>
<dbReference type="GO" id="GO:0016887">
    <property type="term" value="F:ATP hydrolysis activity"/>
    <property type="evidence" value="ECO:0007669"/>
    <property type="project" value="InterPro"/>
</dbReference>
<dbReference type="InterPro" id="IPR028299">
    <property type="entry name" value="ClpA/B_CS2"/>
</dbReference>
<keyword evidence="2 7" id="KW-0677">Repeat</keyword>
<dbReference type="Pfam" id="PF02861">
    <property type="entry name" value="Clp_N"/>
    <property type="match status" value="1"/>
</dbReference>
<dbReference type="GO" id="GO:0034605">
    <property type="term" value="P:cellular response to heat"/>
    <property type="evidence" value="ECO:0007669"/>
    <property type="project" value="TreeGrafter"/>
</dbReference>
<dbReference type="InterPro" id="IPR027417">
    <property type="entry name" value="P-loop_NTPase"/>
</dbReference>
<sequence length="877" mass="98366">MNSFNRFTIKAQEALQNAQDLATAQNHGEFRALHLLSALINDQSSLVVPMVRGAGANIEVLDRELNNELKKLPKVFSANAVGQLYLSQEVMKIIDRAAKVASANRDEFISCEHLLLSILDIDSPAKQLLEQFNLKRDGALRAFSRLRGSTRITDETPESKFQVLEKYAVNLSDKAIAGKLDPVIGRDEELRRIIQILSRRTKNNPVLIGESGVGKTAIVEGLAQKILSGDVPESLKGKQVIMLDLGALIAGTKFRGEFEDRLKAFIKEIQNSSGNIILFIDEIHMIVGAGAAEGAVDASNLLKPALARGELHAIGATTIREYQRHIEKDPALERRFQPVVVEEPTLEDSITILRGLKEKYEIHHGLRINDEAIVYAVNLAARYITDRFLPDKAVDVIDEAAAMRKIEMESLPAEIDKVRRGVTSLEVEKTALANESGEGKASKRVKEIDKELKSFKDRNEELTASWEAEKMIFEKLNNLRERVDNLRRERDVAERENNLERVGKIIYGELPAAEKEYLTYEKKFFSNNKKTKGNLTREGVNKEDIAKVIARWTGVPVQNIMESETEKLTRIEETLKERVVGQDEAIKAISNALRRARAGLAPVDRPLGSFMFLGPTGVGKTELARTLSQFMFDDEKALIRIDMSEYMERHSAARLIGSPPGYVGYEEGGQLTEIVRHRPYSLILFDEIEKAHPEIFNILLQVLDNGRLTDGKGKTVNFKNTIIIMTSNVGSELTKEMAKLGFSVDVEEEAKGKEEDYKAKLTSSLKQSFRPEFLNRIDEIIIFHALTKKEIGDIVDIQLEGVKAMLKEKGITAVVDQSLRKYIVENGFDPEYGARPIKRLIQKMVLDKLADSIIRGNIKDGTRVRLSFEKSDVKISV</sequence>
<keyword evidence="5 8" id="KW-0143">Chaperone</keyword>
<protein>
    <submittedName>
        <fullName evidence="11">ATP-dependent chaperone ClpB</fullName>
    </submittedName>
</protein>
<comment type="similarity">
    <text evidence="1 8">Belongs to the ClpA/ClpB family.</text>
</comment>
<dbReference type="SUPFAM" id="SSF52540">
    <property type="entry name" value="P-loop containing nucleoside triphosphate hydrolases"/>
    <property type="match status" value="2"/>
</dbReference>
<gene>
    <name evidence="11" type="ORF">A3F99_01710</name>
</gene>
<accession>A0A1G1ZBC2</accession>
<dbReference type="CDD" id="cd00009">
    <property type="entry name" value="AAA"/>
    <property type="match status" value="1"/>
</dbReference>
<dbReference type="STRING" id="1797693.A3F99_01710"/>
<dbReference type="InterPro" id="IPR018368">
    <property type="entry name" value="ClpA/B_CS1"/>
</dbReference>
<dbReference type="InterPro" id="IPR003593">
    <property type="entry name" value="AAA+_ATPase"/>
</dbReference>
<feature type="domain" description="Clp R" evidence="10">
    <location>
        <begin position="4"/>
        <end position="149"/>
    </location>
</feature>
<dbReference type="GO" id="GO:0005524">
    <property type="term" value="F:ATP binding"/>
    <property type="evidence" value="ECO:0007669"/>
    <property type="project" value="UniProtKB-KW"/>
</dbReference>
<dbReference type="SMART" id="SM01086">
    <property type="entry name" value="ClpB_D2-small"/>
    <property type="match status" value="1"/>
</dbReference>
<evidence type="ECO:0000256" key="9">
    <source>
        <dbReference type="SAM" id="Coils"/>
    </source>
</evidence>
<dbReference type="PROSITE" id="PS00871">
    <property type="entry name" value="CLPAB_2"/>
    <property type="match status" value="1"/>
</dbReference>
<dbReference type="InterPro" id="IPR019489">
    <property type="entry name" value="Clp_ATPase_C"/>
</dbReference>
<evidence type="ECO:0000313" key="12">
    <source>
        <dbReference type="Proteomes" id="UP000176571"/>
    </source>
</evidence>
<keyword evidence="9" id="KW-0175">Coiled coil</keyword>
<organism evidence="11 12">
    <name type="scientific">Candidatus Colwellbacteria bacterium RIFCSPLOWO2_12_FULL_43_11</name>
    <dbReference type="NCBI Taxonomy" id="1797693"/>
    <lineage>
        <taxon>Bacteria</taxon>
        <taxon>Candidatus Colwelliibacteriota</taxon>
    </lineage>
</organism>
<evidence type="ECO:0000313" key="11">
    <source>
        <dbReference type="EMBL" id="OGY60927.1"/>
    </source>
</evidence>
<reference evidence="11 12" key="1">
    <citation type="journal article" date="2016" name="Nat. Commun.">
        <title>Thousands of microbial genomes shed light on interconnected biogeochemical processes in an aquifer system.</title>
        <authorList>
            <person name="Anantharaman K."/>
            <person name="Brown C.T."/>
            <person name="Hug L.A."/>
            <person name="Sharon I."/>
            <person name="Castelle C.J."/>
            <person name="Probst A.J."/>
            <person name="Thomas B.C."/>
            <person name="Singh A."/>
            <person name="Wilkins M.J."/>
            <person name="Karaoz U."/>
            <person name="Brodie E.L."/>
            <person name="Williams K.H."/>
            <person name="Hubbard S.S."/>
            <person name="Banfield J.F."/>
        </authorList>
    </citation>
    <scope>NUCLEOTIDE SEQUENCE [LARGE SCALE GENOMIC DNA]</scope>
</reference>
<dbReference type="InterPro" id="IPR003959">
    <property type="entry name" value="ATPase_AAA_core"/>
</dbReference>
<dbReference type="InterPro" id="IPR001270">
    <property type="entry name" value="ClpA/B"/>
</dbReference>
<comment type="subunit">
    <text evidence="6">Homohexamer. The oligomerization is ATP-dependent.</text>
</comment>
<dbReference type="PROSITE" id="PS51903">
    <property type="entry name" value="CLP_R"/>
    <property type="match status" value="1"/>
</dbReference>
<evidence type="ECO:0000256" key="3">
    <source>
        <dbReference type="ARBA" id="ARBA00022741"/>
    </source>
</evidence>
<proteinExistence type="inferred from homology"/>
<dbReference type="Pfam" id="PF10431">
    <property type="entry name" value="ClpB_D2-small"/>
    <property type="match status" value="1"/>
</dbReference>
<dbReference type="InterPro" id="IPR041546">
    <property type="entry name" value="ClpA/ClpB_AAA_lid"/>
</dbReference>
<dbReference type="InterPro" id="IPR050130">
    <property type="entry name" value="ClpA_ClpB"/>
</dbReference>
<dbReference type="PANTHER" id="PTHR11638">
    <property type="entry name" value="ATP-DEPENDENT CLP PROTEASE"/>
    <property type="match status" value="1"/>
</dbReference>
<dbReference type="SMART" id="SM00382">
    <property type="entry name" value="AAA"/>
    <property type="match status" value="2"/>
</dbReference>
<keyword evidence="4 8" id="KW-0067">ATP-binding</keyword>
<dbReference type="Pfam" id="PF00004">
    <property type="entry name" value="AAA"/>
    <property type="match status" value="1"/>
</dbReference>
<dbReference type="Pfam" id="PF07724">
    <property type="entry name" value="AAA_2"/>
    <property type="match status" value="1"/>
</dbReference>
<evidence type="ECO:0000256" key="2">
    <source>
        <dbReference type="ARBA" id="ARBA00022737"/>
    </source>
</evidence>
<dbReference type="Gene3D" id="1.10.1780.10">
    <property type="entry name" value="Clp, N-terminal domain"/>
    <property type="match status" value="1"/>
</dbReference>
<dbReference type="EMBL" id="MHJB01000035">
    <property type="protein sequence ID" value="OGY60927.1"/>
    <property type="molecule type" value="Genomic_DNA"/>
</dbReference>
<evidence type="ECO:0000256" key="6">
    <source>
        <dbReference type="ARBA" id="ARBA00026057"/>
    </source>
</evidence>
<evidence type="ECO:0000256" key="8">
    <source>
        <dbReference type="RuleBase" id="RU004432"/>
    </source>
</evidence>
<dbReference type="InterPro" id="IPR036628">
    <property type="entry name" value="Clp_N_dom_sf"/>
</dbReference>
<dbReference type="GO" id="GO:0005737">
    <property type="term" value="C:cytoplasm"/>
    <property type="evidence" value="ECO:0007669"/>
    <property type="project" value="TreeGrafter"/>
</dbReference>
<comment type="caution">
    <text evidence="11">The sequence shown here is derived from an EMBL/GenBank/DDBJ whole genome shotgun (WGS) entry which is preliminary data.</text>
</comment>
<dbReference type="FunFam" id="3.40.50.300:FF:000025">
    <property type="entry name" value="ATP-dependent Clp protease subunit"/>
    <property type="match status" value="1"/>
</dbReference>
<dbReference type="PANTHER" id="PTHR11638:SF18">
    <property type="entry name" value="HEAT SHOCK PROTEIN 104"/>
    <property type="match status" value="1"/>
</dbReference>